<proteinExistence type="predicted"/>
<keyword evidence="1" id="KW-0418">Kinase</keyword>
<accession>A0ABT4TEG1</accession>
<gene>
    <name evidence="3" type="ORF">O4U47_01100</name>
</gene>
<reference evidence="3" key="1">
    <citation type="submission" date="2023-01" db="EMBL/GenBank/DDBJ databases">
        <title>Draft genome sequence of Nocardiopsis sp. LSu2-4 isolated from halophytes.</title>
        <authorList>
            <person name="Duangmal K."/>
            <person name="Chantavorakit T."/>
        </authorList>
    </citation>
    <scope>NUCLEOTIDE SEQUENCE</scope>
    <source>
        <strain evidence="3">LSu2-4</strain>
    </source>
</reference>
<keyword evidence="1" id="KW-0723">Serine/threonine-protein kinase</keyword>
<feature type="domain" description="Histidine kinase/HSP90-like ATPase" evidence="2">
    <location>
        <begin position="60"/>
        <end position="175"/>
    </location>
</feature>
<dbReference type="GO" id="GO:0016740">
    <property type="term" value="F:transferase activity"/>
    <property type="evidence" value="ECO:0007669"/>
    <property type="project" value="UniProtKB-KW"/>
</dbReference>
<dbReference type="Proteomes" id="UP001165685">
    <property type="component" value="Unassembled WGS sequence"/>
</dbReference>
<dbReference type="PANTHER" id="PTHR35526">
    <property type="entry name" value="ANTI-SIGMA-F FACTOR RSBW-RELATED"/>
    <property type="match status" value="1"/>
</dbReference>
<dbReference type="EMBL" id="JAQFWP010000001">
    <property type="protein sequence ID" value="MDA2803093.1"/>
    <property type="molecule type" value="Genomic_DNA"/>
</dbReference>
<name>A0ABT4TEG1_9ACTN</name>
<keyword evidence="3" id="KW-0547">Nucleotide-binding</keyword>
<protein>
    <submittedName>
        <fullName evidence="3">ATP-binding protein</fullName>
    </submittedName>
</protein>
<keyword evidence="3" id="KW-0067">ATP-binding</keyword>
<keyword evidence="3" id="KW-0808">Transferase</keyword>
<evidence type="ECO:0000256" key="1">
    <source>
        <dbReference type="ARBA" id="ARBA00022527"/>
    </source>
</evidence>
<dbReference type="InterPro" id="IPR050267">
    <property type="entry name" value="Anti-sigma-factor_SerPK"/>
</dbReference>
<dbReference type="Pfam" id="PF13581">
    <property type="entry name" value="HATPase_c_2"/>
    <property type="match status" value="1"/>
</dbReference>
<keyword evidence="4" id="KW-1185">Reference proteome</keyword>
<dbReference type="Gene3D" id="3.30.565.10">
    <property type="entry name" value="Histidine kinase-like ATPase, C-terminal domain"/>
    <property type="match status" value="1"/>
</dbReference>
<organism evidence="3 4">
    <name type="scientific">Nocardiopsis suaedae</name>
    <dbReference type="NCBI Taxonomy" id="3018444"/>
    <lineage>
        <taxon>Bacteria</taxon>
        <taxon>Bacillati</taxon>
        <taxon>Actinomycetota</taxon>
        <taxon>Actinomycetes</taxon>
        <taxon>Streptosporangiales</taxon>
        <taxon>Nocardiopsidaceae</taxon>
        <taxon>Nocardiopsis</taxon>
    </lineage>
</organism>
<dbReference type="SUPFAM" id="SSF55874">
    <property type="entry name" value="ATPase domain of HSP90 chaperone/DNA topoisomerase II/histidine kinase"/>
    <property type="match status" value="1"/>
</dbReference>
<dbReference type="InterPro" id="IPR003594">
    <property type="entry name" value="HATPase_dom"/>
</dbReference>
<dbReference type="CDD" id="cd16936">
    <property type="entry name" value="HATPase_RsbW-like"/>
    <property type="match status" value="1"/>
</dbReference>
<dbReference type="InterPro" id="IPR036890">
    <property type="entry name" value="HATPase_C_sf"/>
</dbReference>
<dbReference type="PANTHER" id="PTHR35526:SF3">
    <property type="entry name" value="ANTI-SIGMA-F FACTOR RSBW"/>
    <property type="match status" value="1"/>
</dbReference>
<evidence type="ECO:0000259" key="2">
    <source>
        <dbReference type="Pfam" id="PF13581"/>
    </source>
</evidence>
<evidence type="ECO:0000313" key="4">
    <source>
        <dbReference type="Proteomes" id="UP001165685"/>
    </source>
</evidence>
<sequence>MTTHPAYSGSGDLFSAAFGDRLQPTGGPASCWRGLSPAPLPVGDRMVRGATAVQGLGFHAASVKQARDFTTGVLDTWGLARLRSDALLVVSEMVTNACRHAAPTVGPPGDWSIQFGLVRRGARLECLVFDPSRAVPVRVDPDRCAEGGRGLHLIDSFSSEWGWDLLDGQGKVVWAAFDANAN</sequence>
<dbReference type="RefSeq" id="WP_270675199.1">
    <property type="nucleotide sequence ID" value="NZ_JAQFWP010000001.1"/>
</dbReference>
<evidence type="ECO:0000313" key="3">
    <source>
        <dbReference type="EMBL" id="MDA2803093.1"/>
    </source>
</evidence>
<comment type="caution">
    <text evidence="3">The sequence shown here is derived from an EMBL/GenBank/DDBJ whole genome shotgun (WGS) entry which is preliminary data.</text>
</comment>
<dbReference type="GO" id="GO:0005524">
    <property type="term" value="F:ATP binding"/>
    <property type="evidence" value="ECO:0007669"/>
    <property type="project" value="UniProtKB-KW"/>
</dbReference>